<dbReference type="InterPro" id="IPR036249">
    <property type="entry name" value="Thioredoxin-like_sf"/>
</dbReference>
<dbReference type="Pfam" id="PF13098">
    <property type="entry name" value="Thioredoxin_2"/>
    <property type="match status" value="1"/>
</dbReference>
<feature type="region of interest" description="Disordered" evidence="1">
    <location>
        <begin position="26"/>
        <end position="64"/>
    </location>
</feature>
<comment type="caution">
    <text evidence="4">The sequence shown here is derived from an EMBL/GenBank/DDBJ whole genome shotgun (WGS) entry which is preliminary data.</text>
</comment>
<dbReference type="SUPFAM" id="SSF52833">
    <property type="entry name" value="Thioredoxin-like"/>
    <property type="match status" value="1"/>
</dbReference>
<evidence type="ECO:0000256" key="1">
    <source>
        <dbReference type="SAM" id="MobiDB-lite"/>
    </source>
</evidence>
<dbReference type="PROSITE" id="PS51257">
    <property type="entry name" value="PROKAR_LIPOPROTEIN"/>
    <property type="match status" value="1"/>
</dbReference>
<feature type="chain" id="PRO_5031244829" description="Thioredoxin-like fold domain-containing protein" evidence="2">
    <location>
        <begin position="16"/>
        <end position="229"/>
    </location>
</feature>
<protein>
    <recommendedName>
        <fullName evidence="3">Thioredoxin-like fold domain-containing protein</fullName>
    </recommendedName>
</protein>
<feature type="compositionally biased region" description="Low complexity" evidence="1">
    <location>
        <begin position="31"/>
        <end position="47"/>
    </location>
</feature>
<name>A0A7V2SJF8_9BACT</name>
<dbReference type="InterPro" id="IPR012336">
    <property type="entry name" value="Thioredoxin-like_fold"/>
</dbReference>
<dbReference type="EMBL" id="DRNO01000259">
    <property type="protein sequence ID" value="HFC03977.1"/>
    <property type="molecule type" value="Genomic_DNA"/>
</dbReference>
<feature type="compositionally biased region" description="Basic and acidic residues" evidence="1">
    <location>
        <begin position="49"/>
        <end position="61"/>
    </location>
</feature>
<feature type="signal peptide" evidence="2">
    <location>
        <begin position="1"/>
        <end position="15"/>
    </location>
</feature>
<evidence type="ECO:0000256" key="2">
    <source>
        <dbReference type="SAM" id="SignalP"/>
    </source>
</evidence>
<proteinExistence type="predicted"/>
<feature type="domain" description="Thioredoxin-like fold" evidence="3">
    <location>
        <begin position="87"/>
        <end position="188"/>
    </location>
</feature>
<evidence type="ECO:0000313" key="4">
    <source>
        <dbReference type="EMBL" id="HFC03977.1"/>
    </source>
</evidence>
<organism evidence="4">
    <name type="scientific">Nitratifractor salsuginis</name>
    <dbReference type="NCBI Taxonomy" id="269261"/>
    <lineage>
        <taxon>Bacteria</taxon>
        <taxon>Pseudomonadati</taxon>
        <taxon>Campylobacterota</taxon>
        <taxon>Epsilonproteobacteria</taxon>
        <taxon>Campylobacterales</taxon>
        <taxon>Sulfurovaceae</taxon>
        <taxon>Nitratifractor</taxon>
    </lineage>
</organism>
<dbReference type="AlphaFoldDB" id="A0A7V2SJF8"/>
<dbReference type="Proteomes" id="UP000885722">
    <property type="component" value="Unassembled WGS sequence"/>
</dbReference>
<gene>
    <name evidence="4" type="ORF">ENJ74_03810</name>
</gene>
<dbReference type="Gene3D" id="3.40.30.10">
    <property type="entry name" value="Glutaredoxin"/>
    <property type="match status" value="1"/>
</dbReference>
<accession>A0A7V2SJF8</accession>
<evidence type="ECO:0000259" key="3">
    <source>
        <dbReference type="Pfam" id="PF13098"/>
    </source>
</evidence>
<reference evidence="4" key="1">
    <citation type="journal article" date="2020" name="mSystems">
        <title>Genome- and Community-Level Interaction Insights into Carbon Utilization and Element Cycling Functions of Hydrothermarchaeota in Hydrothermal Sediment.</title>
        <authorList>
            <person name="Zhou Z."/>
            <person name="Liu Y."/>
            <person name="Xu W."/>
            <person name="Pan J."/>
            <person name="Luo Z.H."/>
            <person name="Li M."/>
        </authorList>
    </citation>
    <scope>NUCLEOTIDE SEQUENCE [LARGE SCALE GENOMIC DNA]</scope>
    <source>
        <strain evidence="4">HyVt-513</strain>
    </source>
</reference>
<keyword evidence="2" id="KW-0732">Signal</keyword>
<sequence>MKTIAIALCVSALLAAGCSDSKTEARQIKEPAATPADSAAPAASSEAKSGTKVEEAAEKTAVKTPAPKAQLSRFYQVFRDGAKIDPAGKPMLLVFGQSADPYTRKLQDDVGRDPELAEAIRQDVTPIYIDAMAQKRHKFMHNGEAMDVDTKTLVGIYHIDATPTLIFTDEKGVSIFIVPGYMPPKQFKVTLQFVKEGAWKGKDRKNGEVYKALKAYYESHGVHVGGPKK</sequence>